<keyword evidence="1" id="KW-0732">Signal</keyword>
<dbReference type="RefSeq" id="WP_280103056.1">
    <property type="nucleotide sequence ID" value="NZ_CP122959.1"/>
</dbReference>
<evidence type="ECO:0000256" key="1">
    <source>
        <dbReference type="SAM" id="SignalP"/>
    </source>
</evidence>
<proteinExistence type="predicted"/>
<feature type="signal peptide" evidence="1">
    <location>
        <begin position="1"/>
        <end position="18"/>
    </location>
</feature>
<protein>
    <submittedName>
        <fullName evidence="2">Uncharacterized protein</fullName>
    </submittedName>
</protein>
<dbReference type="Proteomes" id="UP001179858">
    <property type="component" value="Chromosome"/>
</dbReference>
<dbReference type="EMBL" id="CP122959">
    <property type="protein sequence ID" value="WGI19433.1"/>
    <property type="molecule type" value="Genomic_DNA"/>
</dbReference>
<feature type="chain" id="PRO_5041927678" evidence="1">
    <location>
        <begin position="19"/>
        <end position="114"/>
    </location>
</feature>
<name>A0AAF0GPQ0_LATSK</name>
<sequence length="114" mass="13414">MKRLIKSFLLLALIVAQATKPYLFWAKEKRQLTEHRLADQVESQDDSIIQLTKHNHRIDQHRRQAVFRDTTELMESNIMKIEESVKPSGEQQDSELGRLFSRLAETILFGEKHK</sequence>
<evidence type="ECO:0000313" key="3">
    <source>
        <dbReference type="Proteomes" id="UP001179858"/>
    </source>
</evidence>
<organism evidence="2 3">
    <name type="scientific">Latilactobacillus sakei</name>
    <name type="common">Lactobacillus sakei</name>
    <dbReference type="NCBI Taxonomy" id="1599"/>
    <lineage>
        <taxon>Bacteria</taxon>
        <taxon>Bacillati</taxon>
        <taxon>Bacillota</taxon>
        <taxon>Bacilli</taxon>
        <taxon>Lactobacillales</taxon>
        <taxon>Lactobacillaceae</taxon>
        <taxon>Latilactobacillus</taxon>
    </lineage>
</organism>
<reference evidence="2" key="1">
    <citation type="submission" date="2023-04" db="EMBL/GenBank/DDBJ databases">
        <title>Novel strain of Lactilactobacillus sakei and use thereof.</title>
        <authorList>
            <person name="Kim S.Y."/>
        </authorList>
    </citation>
    <scope>NUCLEOTIDE SEQUENCE</scope>
    <source>
        <strain evidence="2">HUP1</strain>
    </source>
</reference>
<gene>
    <name evidence="2" type="ORF">QBD03_01415</name>
</gene>
<evidence type="ECO:0000313" key="2">
    <source>
        <dbReference type="EMBL" id="WGI19433.1"/>
    </source>
</evidence>
<dbReference type="AlphaFoldDB" id="A0AAF0GPQ0"/>
<accession>A0AAF0GPQ0</accession>